<reference evidence="2" key="1">
    <citation type="journal article" date="2021" name="Nat. Commun.">
        <title>Genomic analyses provide insights into spinach domestication and the genetic basis of agronomic traits.</title>
        <authorList>
            <person name="Cai X."/>
            <person name="Sun X."/>
            <person name="Xu C."/>
            <person name="Sun H."/>
            <person name="Wang X."/>
            <person name="Ge C."/>
            <person name="Zhang Z."/>
            <person name="Wang Q."/>
            <person name="Fei Z."/>
            <person name="Jiao C."/>
            <person name="Wang Q."/>
        </authorList>
    </citation>
    <scope>NUCLEOTIDE SEQUENCE [LARGE SCALE GENOMIC DNA]</scope>
    <source>
        <strain evidence="2">cv. Varoflay</strain>
    </source>
</reference>
<evidence type="ECO:0000256" key="1">
    <source>
        <dbReference type="SAM" id="Phobius"/>
    </source>
</evidence>
<organism evidence="2 3">
    <name type="scientific">Spinacia oleracea</name>
    <name type="common">Spinach</name>
    <dbReference type="NCBI Taxonomy" id="3562"/>
    <lineage>
        <taxon>Eukaryota</taxon>
        <taxon>Viridiplantae</taxon>
        <taxon>Streptophyta</taxon>
        <taxon>Embryophyta</taxon>
        <taxon>Tracheophyta</taxon>
        <taxon>Spermatophyta</taxon>
        <taxon>Magnoliopsida</taxon>
        <taxon>eudicotyledons</taxon>
        <taxon>Gunneridae</taxon>
        <taxon>Pentapetalae</taxon>
        <taxon>Caryophyllales</taxon>
        <taxon>Chenopodiaceae</taxon>
        <taxon>Chenopodioideae</taxon>
        <taxon>Anserineae</taxon>
        <taxon>Spinacia</taxon>
    </lineage>
</organism>
<protein>
    <recommendedName>
        <fullName evidence="4">Dynein light chain</fullName>
    </recommendedName>
</protein>
<reference evidence="3" key="2">
    <citation type="submission" date="2025-08" db="UniProtKB">
        <authorList>
            <consortium name="RefSeq"/>
        </authorList>
    </citation>
    <scope>IDENTIFICATION</scope>
    <source>
        <tissue evidence="3">Leaf</tissue>
    </source>
</reference>
<accession>A0ABM3QIC4</accession>
<sequence>MKPGTEVAIPDRHMTTSERKDRHIFKAAKESRFDKEAVTKFFRMLIRRRYFSDRLPPSNPWSVSPIRRSFQSSDDITSCKDQSINHTRYSIVILQHRIACFFLYHLPLRLQSNLFLFSVLSKFFFFLFWEFMCCICYFE</sequence>
<dbReference type="Proteomes" id="UP000813463">
    <property type="component" value="Chromosome 4"/>
</dbReference>
<evidence type="ECO:0000313" key="2">
    <source>
        <dbReference type="Proteomes" id="UP000813463"/>
    </source>
</evidence>
<dbReference type="RefSeq" id="XP_056683112.1">
    <property type="nucleotide sequence ID" value="XM_056827134.1"/>
</dbReference>
<evidence type="ECO:0000313" key="3">
    <source>
        <dbReference type="RefSeq" id="XP_056683112.1"/>
    </source>
</evidence>
<keyword evidence="1" id="KW-0472">Membrane</keyword>
<keyword evidence="1" id="KW-0812">Transmembrane</keyword>
<feature type="transmembrane region" description="Helical" evidence="1">
    <location>
        <begin position="114"/>
        <end position="138"/>
    </location>
</feature>
<keyword evidence="2" id="KW-1185">Reference proteome</keyword>
<proteinExistence type="predicted"/>
<dbReference type="GeneID" id="110795724"/>
<name>A0ABM3QIC4_SPIOL</name>
<gene>
    <name evidence="3" type="primary">LOC110795724</name>
</gene>
<keyword evidence="1" id="KW-1133">Transmembrane helix</keyword>
<evidence type="ECO:0008006" key="4">
    <source>
        <dbReference type="Google" id="ProtNLM"/>
    </source>
</evidence>